<dbReference type="Pfam" id="PF03061">
    <property type="entry name" value="4HBT"/>
    <property type="match status" value="1"/>
</dbReference>
<dbReference type="SUPFAM" id="SSF54637">
    <property type="entry name" value="Thioesterase/thiol ester dehydrase-isomerase"/>
    <property type="match status" value="1"/>
</dbReference>
<sequence length="145" mass="15010">MTGPGHPSALEPTGFDALIGLELTSVTGDEVRGRLAVSERLLQPYGLLHGGVLCTVVETLGSVGGAAWYGERGHVVGTSNATDLLRSARTGDVLEAVATPVHRGRTQQLWSVEVHDQRSRLIARGSLRVANLPADPAADGAPAGA</sequence>
<dbReference type="Gene3D" id="3.10.129.10">
    <property type="entry name" value="Hotdog Thioesterase"/>
    <property type="match status" value="1"/>
</dbReference>
<evidence type="ECO:0000313" key="4">
    <source>
        <dbReference type="EMBL" id="CAA9322326.1"/>
    </source>
</evidence>
<dbReference type="InterPro" id="IPR006683">
    <property type="entry name" value="Thioestr_dom"/>
</dbReference>
<dbReference type="PANTHER" id="PTHR43240">
    <property type="entry name" value="1,4-DIHYDROXY-2-NAPHTHOYL-COA THIOESTERASE 1"/>
    <property type="match status" value="1"/>
</dbReference>
<gene>
    <name evidence="4" type="ORF">AVDCRST_MAG07-1358</name>
</gene>
<dbReference type="CDD" id="cd03443">
    <property type="entry name" value="PaaI_thioesterase"/>
    <property type="match status" value="1"/>
</dbReference>
<feature type="domain" description="Thioesterase" evidence="3">
    <location>
        <begin position="45"/>
        <end position="122"/>
    </location>
</feature>
<dbReference type="AlphaFoldDB" id="A0A6J4L424"/>
<keyword evidence="2" id="KW-0378">Hydrolase</keyword>
<proteinExistence type="inferred from homology"/>
<evidence type="ECO:0000256" key="2">
    <source>
        <dbReference type="ARBA" id="ARBA00022801"/>
    </source>
</evidence>
<dbReference type="InterPro" id="IPR029069">
    <property type="entry name" value="HotDog_dom_sf"/>
</dbReference>
<dbReference type="PANTHER" id="PTHR43240:SF5">
    <property type="entry name" value="1,4-DIHYDROXY-2-NAPHTHOYL-COA THIOESTERASE 1"/>
    <property type="match status" value="1"/>
</dbReference>
<dbReference type="GO" id="GO:0061522">
    <property type="term" value="F:1,4-dihydroxy-2-naphthoyl-CoA thioesterase activity"/>
    <property type="evidence" value="ECO:0007669"/>
    <property type="project" value="TreeGrafter"/>
</dbReference>
<dbReference type="NCBIfam" id="TIGR00369">
    <property type="entry name" value="unchar_dom_1"/>
    <property type="match status" value="1"/>
</dbReference>
<accession>A0A6J4L424</accession>
<evidence type="ECO:0000259" key="3">
    <source>
        <dbReference type="Pfam" id="PF03061"/>
    </source>
</evidence>
<organism evidence="4">
    <name type="scientific">uncultured Frankineae bacterium</name>
    <dbReference type="NCBI Taxonomy" id="437475"/>
    <lineage>
        <taxon>Bacteria</taxon>
        <taxon>Bacillati</taxon>
        <taxon>Actinomycetota</taxon>
        <taxon>Actinomycetes</taxon>
        <taxon>Frankiales</taxon>
        <taxon>environmental samples</taxon>
    </lineage>
</organism>
<protein>
    <recommendedName>
        <fullName evidence="3">Thioesterase domain-containing protein</fullName>
    </recommendedName>
</protein>
<dbReference type="InterPro" id="IPR003736">
    <property type="entry name" value="PAAI_dom"/>
</dbReference>
<comment type="similarity">
    <text evidence="1">Belongs to the thioesterase PaaI family.</text>
</comment>
<name>A0A6J4L424_9ACTN</name>
<evidence type="ECO:0000256" key="1">
    <source>
        <dbReference type="ARBA" id="ARBA00008324"/>
    </source>
</evidence>
<reference evidence="4" key="1">
    <citation type="submission" date="2020-02" db="EMBL/GenBank/DDBJ databases">
        <authorList>
            <person name="Meier V. D."/>
        </authorList>
    </citation>
    <scope>NUCLEOTIDE SEQUENCE</scope>
    <source>
        <strain evidence="4">AVDCRST_MAG07</strain>
    </source>
</reference>
<dbReference type="EMBL" id="CADCUB010000066">
    <property type="protein sequence ID" value="CAA9322326.1"/>
    <property type="molecule type" value="Genomic_DNA"/>
</dbReference>
<dbReference type="GO" id="GO:0005829">
    <property type="term" value="C:cytosol"/>
    <property type="evidence" value="ECO:0007669"/>
    <property type="project" value="TreeGrafter"/>
</dbReference>